<name>A0ABT9WS47_9BACI</name>
<organism evidence="1 2">
    <name type="scientific">Bacillus chungangensis</name>
    <dbReference type="NCBI Taxonomy" id="587633"/>
    <lineage>
        <taxon>Bacteria</taxon>
        <taxon>Bacillati</taxon>
        <taxon>Bacillota</taxon>
        <taxon>Bacilli</taxon>
        <taxon>Bacillales</taxon>
        <taxon>Bacillaceae</taxon>
        <taxon>Bacillus</taxon>
    </lineage>
</organism>
<gene>
    <name evidence="1" type="ORF">J2S08_001832</name>
</gene>
<sequence>MSTIFDLVNAKSIATYYENNPSNAIPYLGATLFPAKKQLGLDLSWIKGSKGLPVALMPSEFDSKATVRDRIGFDKVQTEMPFFRESMRIGEKDRQELNRLTSSVNDSLIMPIINNIYDDVTSLVNGALVQPERMIMQLLSTGKIKITANRVDYEYNYDMPNEHKETLTGSGDSGAKWSDVENSDPIEDIMTWQDKVEDDTGVRPTNAICTRKTWNCLLKNKKIRLDMNPLGGQNIIMTDNMLKQYLQTKLGVSVAVYNKKFALQDGSTHLFYPDDHFTLIPDGNLGNTYFGTTPEESDLMSGSTNADVSIVNTGVAVSTIKEPHPVNVMTVVSAIMMPSFETIDTIFIAKVN</sequence>
<dbReference type="EMBL" id="JAUSTT010000009">
    <property type="protein sequence ID" value="MDQ0175996.1"/>
    <property type="molecule type" value="Genomic_DNA"/>
</dbReference>
<evidence type="ECO:0000313" key="2">
    <source>
        <dbReference type="Proteomes" id="UP001223586"/>
    </source>
</evidence>
<dbReference type="RefSeq" id="WP_307228785.1">
    <property type="nucleotide sequence ID" value="NZ_JAUSTT010000009.1"/>
</dbReference>
<dbReference type="Proteomes" id="UP001223586">
    <property type="component" value="Unassembled WGS sequence"/>
</dbReference>
<evidence type="ECO:0000313" key="1">
    <source>
        <dbReference type="EMBL" id="MDQ0175996.1"/>
    </source>
</evidence>
<comment type="caution">
    <text evidence="1">The sequence shown here is derived from an EMBL/GenBank/DDBJ whole genome shotgun (WGS) entry which is preliminary data.</text>
</comment>
<dbReference type="Gene3D" id="3.90.1690.10">
    <property type="entry name" value="phage-related protein like domain"/>
    <property type="match status" value="1"/>
</dbReference>
<protein>
    <recommendedName>
        <fullName evidence="3">Phage capsid protein</fullName>
    </recommendedName>
</protein>
<keyword evidence="2" id="KW-1185">Reference proteome</keyword>
<dbReference type="InterPro" id="IPR005564">
    <property type="entry name" value="Major_capsid_GpE"/>
</dbReference>
<dbReference type="InterPro" id="IPR053738">
    <property type="entry name" value="Lambda_capsid_assembly"/>
</dbReference>
<proteinExistence type="predicted"/>
<accession>A0ABT9WS47</accession>
<evidence type="ECO:0008006" key="3">
    <source>
        <dbReference type="Google" id="ProtNLM"/>
    </source>
</evidence>
<reference evidence="1 2" key="1">
    <citation type="submission" date="2023-07" db="EMBL/GenBank/DDBJ databases">
        <title>Genomic Encyclopedia of Type Strains, Phase IV (KMG-IV): sequencing the most valuable type-strain genomes for metagenomic binning, comparative biology and taxonomic classification.</title>
        <authorList>
            <person name="Goeker M."/>
        </authorList>
    </citation>
    <scope>NUCLEOTIDE SEQUENCE [LARGE SCALE GENOMIC DNA]</scope>
    <source>
        <strain evidence="1 2">DSM 23837</strain>
    </source>
</reference>
<dbReference type="Pfam" id="PF03864">
    <property type="entry name" value="Phage_cap_E"/>
    <property type="match status" value="1"/>
</dbReference>